<dbReference type="OrthoDB" id="2735906at2"/>
<evidence type="ECO:0000313" key="2">
    <source>
        <dbReference type="Proteomes" id="UP000051906"/>
    </source>
</evidence>
<evidence type="ECO:0000313" key="1">
    <source>
        <dbReference type="EMBL" id="KRO04109.1"/>
    </source>
</evidence>
<dbReference type="AlphaFoldDB" id="A0A0R2LY23"/>
<dbReference type="NCBIfam" id="TIGR01636">
    <property type="entry name" value="phage_rinA"/>
    <property type="match status" value="1"/>
</dbReference>
<dbReference type="Proteomes" id="UP000051906">
    <property type="component" value="Unassembled WGS sequence"/>
</dbReference>
<gene>
    <name evidence="1" type="ORF">IV54_GL001628</name>
</gene>
<dbReference type="InterPro" id="IPR006523">
    <property type="entry name" value="RinA"/>
</dbReference>
<name>A0A0R2LY23_9LACO</name>
<accession>A0A0R2LY23</accession>
<dbReference type="STRING" id="616990.IV54_GL001628"/>
<dbReference type="EMBL" id="JQCA01000043">
    <property type="protein sequence ID" value="KRO04109.1"/>
    <property type="molecule type" value="Genomic_DNA"/>
</dbReference>
<dbReference type="PATRIC" id="fig|616990.3.peg.1722"/>
<keyword evidence="2" id="KW-1185">Reference proteome</keyword>
<organism evidence="1 2">
    <name type="scientific">Levilactobacillus paucivorans</name>
    <dbReference type="NCBI Taxonomy" id="616990"/>
    <lineage>
        <taxon>Bacteria</taxon>
        <taxon>Bacillati</taxon>
        <taxon>Bacillota</taxon>
        <taxon>Bacilli</taxon>
        <taxon>Lactobacillales</taxon>
        <taxon>Lactobacillaceae</taxon>
        <taxon>Levilactobacillus</taxon>
    </lineage>
</organism>
<comment type="caution">
    <text evidence="1">The sequence shown here is derived from an EMBL/GenBank/DDBJ whole genome shotgun (WGS) entry which is preliminary data.</text>
</comment>
<sequence>MITWRGGGNLRIGTFRYIEDILHDYPSTDRYIREREQQIAVPYWPADEVTTERSQGGGKHPQTRVAITIATDRYLRLLRENQAVIAETLAESDEDTQAIITALYFKRNSILTITGVAYQLHIGRSAASRKRTRFFNTVAKRLGFRC</sequence>
<proteinExistence type="predicted"/>
<protein>
    <recommendedName>
        <fullName evidence="3">Transcriptional regulator</fullName>
    </recommendedName>
</protein>
<evidence type="ECO:0008006" key="3">
    <source>
        <dbReference type="Google" id="ProtNLM"/>
    </source>
</evidence>
<reference evidence="1 2" key="1">
    <citation type="journal article" date="2015" name="Genome Announc.">
        <title>Expanding the biotechnology potential of lactobacilli through comparative genomics of 213 strains and associated genera.</title>
        <authorList>
            <person name="Sun Z."/>
            <person name="Harris H.M."/>
            <person name="McCann A."/>
            <person name="Guo C."/>
            <person name="Argimon S."/>
            <person name="Zhang W."/>
            <person name="Yang X."/>
            <person name="Jeffery I.B."/>
            <person name="Cooney J.C."/>
            <person name="Kagawa T.F."/>
            <person name="Liu W."/>
            <person name="Song Y."/>
            <person name="Salvetti E."/>
            <person name="Wrobel A."/>
            <person name="Rasinkangas P."/>
            <person name="Parkhill J."/>
            <person name="Rea M.C."/>
            <person name="O'Sullivan O."/>
            <person name="Ritari J."/>
            <person name="Douillard F.P."/>
            <person name="Paul Ross R."/>
            <person name="Yang R."/>
            <person name="Briner A.E."/>
            <person name="Felis G.E."/>
            <person name="de Vos W.M."/>
            <person name="Barrangou R."/>
            <person name="Klaenhammer T.R."/>
            <person name="Caufield P.W."/>
            <person name="Cui Y."/>
            <person name="Zhang H."/>
            <person name="O'Toole P.W."/>
        </authorList>
    </citation>
    <scope>NUCLEOTIDE SEQUENCE [LARGE SCALE GENOMIC DNA]</scope>
    <source>
        <strain evidence="1 2">DSM 22467</strain>
    </source>
</reference>